<feature type="transmembrane region" description="Helical" evidence="6">
    <location>
        <begin position="181"/>
        <end position="204"/>
    </location>
</feature>
<sequence length="378" mass="38863">MSAFRRALAAELAHLWRNRFDFALLTLVPLICLVVMGGMLSRGSPHGLGVVIVDQDRSVASRSIVRAIGAVDALTIVDDVSSLSEGFSAIRRERAIAVVVLPSGLGGARTAATPRTIEIFYQSAFLSTGALTSALLQATITADLVRQAPTNAGVAGIALLRVPLPGVQVTLLGNPSASLEWYLGLLIGPAILHLLIAVTCAASLGRELVGGSMGPWAVRVGAPAMAAAGRLLPHVVIGTLWLCLWLLWLTLGQGFAFTGAIGLVAFGGLLLFVATAAISTLLIALTGEVATSLSASVIYAGSALAYSGASLPITGGIAVARIWSAILPLTHFVTLEMDQTIGVDGAIWAEQAAILALAALVAGGGATLLLRRQARQST</sequence>
<dbReference type="Proteomes" id="UP000249555">
    <property type="component" value="Unassembled WGS sequence"/>
</dbReference>
<evidence type="ECO:0000256" key="2">
    <source>
        <dbReference type="ARBA" id="ARBA00022475"/>
    </source>
</evidence>
<keyword evidence="2" id="KW-1003">Cell membrane</keyword>
<evidence type="ECO:0000313" key="8">
    <source>
        <dbReference type="EMBL" id="PZO75898.1"/>
    </source>
</evidence>
<feature type="domain" description="ABC-2 type transporter transmembrane" evidence="7">
    <location>
        <begin position="24"/>
        <end position="363"/>
    </location>
</feature>
<dbReference type="GO" id="GO:0005886">
    <property type="term" value="C:plasma membrane"/>
    <property type="evidence" value="ECO:0007669"/>
    <property type="project" value="UniProtKB-SubCell"/>
</dbReference>
<evidence type="ECO:0000256" key="1">
    <source>
        <dbReference type="ARBA" id="ARBA00004651"/>
    </source>
</evidence>
<dbReference type="PANTHER" id="PTHR30294:SF47">
    <property type="entry name" value="INNER MEMBRANE TRANSPORT PERMEASE YHHJ"/>
    <property type="match status" value="1"/>
</dbReference>
<feature type="transmembrane region" description="Helical" evidence="6">
    <location>
        <begin position="346"/>
        <end position="370"/>
    </location>
</feature>
<name>A0A2W5B5A6_9SPHN</name>
<evidence type="ECO:0000313" key="9">
    <source>
        <dbReference type="Proteomes" id="UP000249555"/>
    </source>
</evidence>
<evidence type="ECO:0000256" key="6">
    <source>
        <dbReference type="SAM" id="Phobius"/>
    </source>
</evidence>
<feature type="transmembrane region" description="Helical" evidence="6">
    <location>
        <begin position="297"/>
        <end position="326"/>
    </location>
</feature>
<keyword evidence="4 6" id="KW-1133">Transmembrane helix</keyword>
<evidence type="ECO:0000256" key="3">
    <source>
        <dbReference type="ARBA" id="ARBA00022692"/>
    </source>
</evidence>
<comment type="subcellular location">
    <subcellularLocation>
        <location evidence="1">Cell membrane</location>
        <topology evidence="1">Multi-pass membrane protein</topology>
    </subcellularLocation>
</comment>
<dbReference type="InterPro" id="IPR051449">
    <property type="entry name" value="ABC-2_transporter_component"/>
</dbReference>
<dbReference type="AlphaFoldDB" id="A0A2W5B5A6"/>
<dbReference type="InterPro" id="IPR013525">
    <property type="entry name" value="ABC2_TM"/>
</dbReference>
<dbReference type="GO" id="GO:0140359">
    <property type="term" value="F:ABC-type transporter activity"/>
    <property type="evidence" value="ECO:0007669"/>
    <property type="project" value="InterPro"/>
</dbReference>
<proteinExistence type="predicted"/>
<reference evidence="8 9" key="1">
    <citation type="submission" date="2017-08" db="EMBL/GenBank/DDBJ databases">
        <title>Infants hospitalized years apart are colonized by the same room-sourced microbial strains.</title>
        <authorList>
            <person name="Brooks B."/>
            <person name="Olm M.R."/>
            <person name="Firek B.A."/>
            <person name="Baker R."/>
            <person name="Thomas B.C."/>
            <person name="Morowitz M.J."/>
            <person name="Banfield J.F."/>
        </authorList>
    </citation>
    <scope>NUCLEOTIDE SEQUENCE [LARGE SCALE GENOMIC DNA]</scope>
    <source>
        <strain evidence="8">S2_018_000_R3_119</strain>
    </source>
</reference>
<comment type="caution">
    <text evidence="8">The sequence shown here is derived from an EMBL/GenBank/DDBJ whole genome shotgun (WGS) entry which is preliminary data.</text>
</comment>
<keyword evidence="3 6" id="KW-0812">Transmembrane</keyword>
<dbReference type="Gene3D" id="3.40.1710.10">
    <property type="entry name" value="abc type-2 transporter like domain"/>
    <property type="match status" value="1"/>
</dbReference>
<dbReference type="Pfam" id="PF12698">
    <property type="entry name" value="ABC2_membrane_3"/>
    <property type="match status" value="1"/>
</dbReference>
<evidence type="ECO:0000259" key="7">
    <source>
        <dbReference type="Pfam" id="PF12698"/>
    </source>
</evidence>
<feature type="transmembrane region" description="Helical" evidence="6">
    <location>
        <begin position="231"/>
        <end position="251"/>
    </location>
</feature>
<feature type="transmembrane region" description="Helical" evidence="6">
    <location>
        <begin position="20"/>
        <end position="40"/>
    </location>
</feature>
<accession>A0A2W5B5A6</accession>
<evidence type="ECO:0000256" key="5">
    <source>
        <dbReference type="ARBA" id="ARBA00023136"/>
    </source>
</evidence>
<gene>
    <name evidence="8" type="ORF">DI640_03715</name>
</gene>
<organism evidence="8 9">
    <name type="scientific">Sphingomonas taxi</name>
    <dbReference type="NCBI Taxonomy" id="1549858"/>
    <lineage>
        <taxon>Bacteria</taxon>
        <taxon>Pseudomonadati</taxon>
        <taxon>Pseudomonadota</taxon>
        <taxon>Alphaproteobacteria</taxon>
        <taxon>Sphingomonadales</taxon>
        <taxon>Sphingomonadaceae</taxon>
        <taxon>Sphingomonas</taxon>
    </lineage>
</organism>
<dbReference type="PANTHER" id="PTHR30294">
    <property type="entry name" value="MEMBRANE COMPONENT OF ABC TRANSPORTER YHHJ-RELATED"/>
    <property type="match status" value="1"/>
</dbReference>
<protein>
    <submittedName>
        <fullName evidence="8">ABC transporter permease</fullName>
    </submittedName>
</protein>
<evidence type="ECO:0000256" key="4">
    <source>
        <dbReference type="ARBA" id="ARBA00022989"/>
    </source>
</evidence>
<feature type="transmembrane region" description="Helical" evidence="6">
    <location>
        <begin position="257"/>
        <end position="285"/>
    </location>
</feature>
<keyword evidence="5 6" id="KW-0472">Membrane</keyword>
<dbReference type="EMBL" id="QFMX01000003">
    <property type="protein sequence ID" value="PZO75898.1"/>
    <property type="molecule type" value="Genomic_DNA"/>
</dbReference>